<evidence type="ECO:0000313" key="8">
    <source>
        <dbReference type="Proteomes" id="UP001651690"/>
    </source>
</evidence>
<evidence type="ECO:0000256" key="5">
    <source>
        <dbReference type="PROSITE-ProRule" id="PRU01240"/>
    </source>
</evidence>
<dbReference type="EMBL" id="JANDBD010000001">
    <property type="protein sequence ID" value="MCP9271237.1"/>
    <property type="molecule type" value="Genomic_DNA"/>
</dbReference>
<dbReference type="CDD" id="cd04847">
    <property type="entry name" value="Peptidases_S8_Subtilisin_like_2"/>
    <property type="match status" value="1"/>
</dbReference>
<comment type="similarity">
    <text evidence="1 5">Belongs to the peptidase S8 family.</text>
</comment>
<evidence type="ECO:0000256" key="3">
    <source>
        <dbReference type="ARBA" id="ARBA00022801"/>
    </source>
</evidence>
<protein>
    <submittedName>
        <fullName evidence="7">S8 family peptidase</fullName>
    </submittedName>
</protein>
<keyword evidence="3" id="KW-0378">Hydrolase</keyword>
<comment type="caution">
    <text evidence="5">Lacks conserved residue(s) required for the propagation of feature annotation.</text>
</comment>
<dbReference type="PRINTS" id="PR00723">
    <property type="entry name" value="SUBTILISIN"/>
</dbReference>
<dbReference type="PANTHER" id="PTHR43806">
    <property type="entry name" value="PEPTIDASE S8"/>
    <property type="match status" value="1"/>
</dbReference>
<evidence type="ECO:0000259" key="6">
    <source>
        <dbReference type="Pfam" id="PF00082"/>
    </source>
</evidence>
<comment type="caution">
    <text evidence="7">The sequence shown here is derived from an EMBL/GenBank/DDBJ whole genome shotgun (WGS) entry which is preliminary data.</text>
</comment>
<dbReference type="Proteomes" id="UP001651690">
    <property type="component" value="Unassembled WGS sequence"/>
</dbReference>
<evidence type="ECO:0000256" key="1">
    <source>
        <dbReference type="ARBA" id="ARBA00011073"/>
    </source>
</evidence>
<dbReference type="InterPro" id="IPR034074">
    <property type="entry name" value="Y4bN_pept_dom"/>
</dbReference>
<dbReference type="InterPro" id="IPR000209">
    <property type="entry name" value="Peptidase_S8/S53_dom"/>
</dbReference>
<dbReference type="InterPro" id="IPR036852">
    <property type="entry name" value="Peptidase_S8/S53_dom_sf"/>
</dbReference>
<evidence type="ECO:0000256" key="2">
    <source>
        <dbReference type="ARBA" id="ARBA00022670"/>
    </source>
</evidence>
<feature type="domain" description="Peptidase S8/S53" evidence="6">
    <location>
        <begin position="123"/>
        <end position="456"/>
    </location>
</feature>
<reference evidence="7 8" key="1">
    <citation type="submission" date="2022-06" db="EMBL/GenBank/DDBJ databases">
        <title>Mycolicibacterium sp. CAU 1645 isolated from seawater.</title>
        <authorList>
            <person name="Kim W."/>
        </authorList>
    </citation>
    <scope>NUCLEOTIDE SEQUENCE [LARGE SCALE GENOMIC DNA]</scope>
    <source>
        <strain evidence="7 8">CAU 1645</strain>
    </source>
</reference>
<keyword evidence="8" id="KW-1185">Reference proteome</keyword>
<evidence type="ECO:0000313" key="7">
    <source>
        <dbReference type="EMBL" id="MCP9271237.1"/>
    </source>
</evidence>
<accession>A0ABT1LXK9</accession>
<dbReference type="RefSeq" id="WP_255058210.1">
    <property type="nucleotide sequence ID" value="NZ_JANDBD010000001.1"/>
</dbReference>
<keyword evidence="2" id="KW-0645">Protease</keyword>
<organism evidence="7 8">
    <name type="scientific">Mycolicibacterium arenosum</name>
    <dbReference type="NCBI Taxonomy" id="2952157"/>
    <lineage>
        <taxon>Bacteria</taxon>
        <taxon>Bacillati</taxon>
        <taxon>Actinomycetota</taxon>
        <taxon>Actinomycetes</taxon>
        <taxon>Mycobacteriales</taxon>
        <taxon>Mycobacteriaceae</taxon>
        <taxon>Mycolicibacterium</taxon>
    </lineage>
</organism>
<evidence type="ECO:0000256" key="4">
    <source>
        <dbReference type="ARBA" id="ARBA00022825"/>
    </source>
</evidence>
<gene>
    <name evidence="7" type="ORF">NM203_03445</name>
</gene>
<dbReference type="InterPro" id="IPR050131">
    <property type="entry name" value="Peptidase_S8_subtilisin-like"/>
</dbReference>
<sequence length="661" mass="69961">MATIADLSLGEISNDITDEERLWVEIWTRGGTGLSTAEHEAIDATVAAFAALTTEPAGPLPVFRGPERDVHVVLASGESLKALPVLLPDAAEVHIAPTVFPIVMAEAQDASGEVADVYPPPQNAVAVAIHDSGIDGAHPYVTPALLGADSVVPGTTGAADVDGHGTAMAGVAAYSTLADGVAEGELYPDAWLVGVRLLESAAEPGGDPERGVLWADRTTESVEVAETLAGDRPVVHNLSIGADNTTVGRNDRTAWSVAADVLGWNHGDGRLLVVAGGNAETITDRDDYPSINLGPPFLQQPAQAWNVVTVGGYTSLDTLTVEDEGYGYPAPLAVRGQLSPHSRTAAAANSPIKPDIVMEAGNTAPGGGLENPEAQGLSILTLQSTAGISVSLLRRTCKTSPAAAAASNALARIASQHQNLTPATWRALLVHTARWPQSALAQLSDRRDLLRAFGYGVPRPERAMSSDSNRPIMIYEGSLIPSRHDEKKADRRADFIELPFPDDELDAIGESNVELTVTLSYFAEPTDNLTRRSYVGGRLRWDLQGPTETADSFRARINRVVLDQGVPPGSGSYAWEIPPDDRSRGTLQHDYATVPAANIAGTRLLAVYPVLGWWEDSQKGWEKVLPYSVVVSVDLGDVDIDLHGILAEALVPATVPVELDE</sequence>
<dbReference type="PANTHER" id="PTHR43806:SF11">
    <property type="entry name" value="CEREVISIN-RELATED"/>
    <property type="match status" value="1"/>
</dbReference>
<dbReference type="InterPro" id="IPR015500">
    <property type="entry name" value="Peptidase_S8_subtilisin-rel"/>
</dbReference>
<name>A0ABT1LXK9_9MYCO</name>
<keyword evidence="4" id="KW-0720">Serine protease</keyword>
<proteinExistence type="inferred from homology"/>
<dbReference type="SUPFAM" id="SSF52743">
    <property type="entry name" value="Subtilisin-like"/>
    <property type="match status" value="1"/>
</dbReference>
<dbReference type="Gene3D" id="3.40.50.200">
    <property type="entry name" value="Peptidase S8/S53 domain"/>
    <property type="match status" value="1"/>
</dbReference>
<dbReference type="Pfam" id="PF00082">
    <property type="entry name" value="Peptidase_S8"/>
    <property type="match status" value="1"/>
</dbReference>
<dbReference type="PROSITE" id="PS51892">
    <property type="entry name" value="SUBTILASE"/>
    <property type="match status" value="1"/>
</dbReference>